<dbReference type="CDD" id="cd01109">
    <property type="entry name" value="HTH_YyaN"/>
    <property type="match status" value="1"/>
</dbReference>
<dbReference type="InterPro" id="IPR047057">
    <property type="entry name" value="MerR_fam"/>
</dbReference>
<dbReference type="PRINTS" id="PR00040">
    <property type="entry name" value="HTHMERR"/>
</dbReference>
<dbReference type="InterPro" id="IPR009061">
    <property type="entry name" value="DNA-bd_dom_put_sf"/>
</dbReference>
<dbReference type="Pfam" id="PF13411">
    <property type="entry name" value="MerR_1"/>
    <property type="match status" value="1"/>
</dbReference>
<name>A0AB72X460_9RALS</name>
<dbReference type="GO" id="GO:0003677">
    <property type="term" value="F:DNA binding"/>
    <property type="evidence" value="ECO:0007669"/>
    <property type="project" value="UniProtKB-KW"/>
</dbReference>
<dbReference type="Proteomes" id="UP001189225">
    <property type="component" value="Unassembled WGS sequence"/>
</dbReference>
<feature type="compositionally biased region" description="Basic and acidic residues" evidence="2">
    <location>
        <begin position="157"/>
        <end position="169"/>
    </location>
</feature>
<sequence length="194" mass="21586">MTTFLTIAQVAEATGLSTHTLRYYERIGLLDSVQRRDNGHRVFRAEDMTWLEFLLRLRDTGMPIAQMQAYAALRRQGDSLESVSARQRLLELHAAALEAELRARAETLAVLRVKLVVYDGIRARIEAAKATEGTEATEGAKGSASSSLKSKHKPKRQPNEDAHDPDHPHRTSRKPRQPAGRPLRSGLAKAQGSR</sequence>
<evidence type="ECO:0000313" key="5">
    <source>
        <dbReference type="Proteomes" id="UP001189225"/>
    </source>
</evidence>
<keyword evidence="1" id="KW-0238">DNA-binding</keyword>
<feature type="domain" description="HTH merR-type" evidence="3">
    <location>
        <begin position="1"/>
        <end position="73"/>
    </location>
</feature>
<proteinExistence type="predicted"/>
<reference evidence="4 5" key="1">
    <citation type="submission" date="2023-07" db="EMBL/GenBank/DDBJ databases">
        <authorList>
            <person name="Peeters C."/>
        </authorList>
    </citation>
    <scope>NUCLEOTIDE SEQUENCE [LARGE SCALE GENOMIC DNA]</scope>
    <source>
        <strain evidence="4 5">R-16034</strain>
    </source>
</reference>
<feature type="compositionally biased region" description="Low complexity" evidence="2">
    <location>
        <begin position="130"/>
        <end position="148"/>
    </location>
</feature>
<dbReference type="Gene3D" id="1.10.1660.10">
    <property type="match status" value="1"/>
</dbReference>
<dbReference type="SUPFAM" id="SSF46955">
    <property type="entry name" value="Putative DNA-binding domain"/>
    <property type="match status" value="1"/>
</dbReference>
<dbReference type="PROSITE" id="PS50937">
    <property type="entry name" value="HTH_MERR_2"/>
    <property type="match status" value="1"/>
</dbReference>
<dbReference type="PROSITE" id="PS00552">
    <property type="entry name" value="HTH_MERR_1"/>
    <property type="match status" value="1"/>
</dbReference>
<dbReference type="SMART" id="SM00422">
    <property type="entry name" value="HTH_MERR"/>
    <property type="match status" value="1"/>
</dbReference>
<dbReference type="InterPro" id="IPR000551">
    <property type="entry name" value="MerR-type_HTH_dom"/>
</dbReference>
<accession>A0AB72X460</accession>
<dbReference type="PANTHER" id="PTHR30204">
    <property type="entry name" value="REDOX-CYCLING DRUG-SENSING TRANSCRIPTIONAL ACTIVATOR SOXR"/>
    <property type="match status" value="1"/>
</dbReference>
<evidence type="ECO:0000256" key="1">
    <source>
        <dbReference type="ARBA" id="ARBA00023125"/>
    </source>
</evidence>
<dbReference type="RefSeq" id="WP_147214056.1">
    <property type="nucleotide sequence ID" value="NZ_CATWHI010000002.1"/>
</dbReference>
<dbReference type="GO" id="GO:0003700">
    <property type="term" value="F:DNA-binding transcription factor activity"/>
    <property type="evidence" value="ECO:0007669"/>
    <property type="project" value="InterPro"/>
</dbReference>
<gene>
    <name evidence="4" type="ORF">R16034_01662</name>
</gene>
<protein>
    <recommendedName>
        <fullName evidence="3">HTH merR-type domain-containing protein</fullName>
    </recommendedName>
</protein>
<evidence type="ECO:0000256" key="2">
    <source>
        <dbReference type="SAM" id="MobiDB-lite"/>
    </source>
</evidence>
<feature type="region of interest" description="Disordered" evidence="2">
    <location>
        <begin position="129"/>
        <end position="194"/>
    </location>
</feature>
<keyword evidence="5" id="KW-1185">Reference proteome</keyword>
<organism evidence="4 5">
    <name type="scientific">Ralstonia edaphi</name>
    <dbReference type="NCBI Taxonomy" id="3058599"/>
    <lineage>
        <taxon>Bacteria</taxon>
        <taxon>Pseudomonadati</taxon>
        <taxon>Pseudomonadota</taxon>
        <taxon>Betaproteobacteria</taxon>
        <taxon>Burkholderiales</taxon>
        <taxon>Burkholderiaceae</taxon>
        <taxon>Ralstonia</taxon>
    </lineage>
</organism>
<evidence type="ECO:0000313" key="4">
    <source>
        <dbReference type="EMBL" id="CAJ0739490.1"/>
    </source>
</evidence>
<dbReference type="EMBL" id="CATWHI010000002">
    <property type="protein sequence ID" value="CAJ0739490.1"/>
    <property type="molecule type" value="Genomic_DNA"/>
</dbReference>
<dbReference type="AlphaFoldDB" id="A0AB72X460"/>
<evidence type="ECO:0000259" key="3">
    <source>
        <dbReference type="PROSITE" id="PS50937"/>
    </source>
</evidence>
<comment type="caution">
    <text evidence="4">The sequence shown here is derived from an EMBL/GenBank/DDBJ whole genome shotgun (WGS) entry which is preliminary data.</text>
</comment>
<dbReference type="PANTHER" id="PTHR30204:SF98">
    <property type="entry name" value="HTH-TYPE TRANSCRIPTIONAL REGULATOR ADHR"/>
    <property type="match status" value="1"/>
</dbReference>